<proteinExistence type="predicted"/>
<comment type="caution">
    <text evidence="2">The sequence shown here is derived from an EMBL/GenBank/DDBJ whole genome shotgun (WGS) entry which is preliminary data.</text>
</comment>
<dbReference type="InterPro" id="IPR036388">
    <property type="entry name" value="WH-like_DNA-bd_sf"/>
</dbReference>
<name>A0ABW6SA91_9NOCA</name>
<protein>
    <submittedName>
        <fullName evidence="2">MarR family winged helix-turn-helix transcriptional regulator</fullName>
    </submittedName>
</protein>
<reference evidence="2 3" key="1">
    <citation type="submission" date="2024-10" db="EMBL/GenBank/DDBJ databases">
        <title>The Natural Products Discovery Center: Release of the First 8490 Sequenced Strains for Exploring Actinobacteria Biosynthetic Diversity.</title>
        <authorList>
            <person name="Kalkreuter E."/>
            <person name="Kautsar S.A."/>
            <person name="Yang D."/>
            <person name="Bader C.D."/>
            <person name="Teijaro C.N."/>
            <person name="Fluegel L."/>
            <person name="Davis C.M."/>
            <person name="Simpson J.R."/>
            <person name="Lauterbach L."/>
            <person name="Steele A.D."/>
            <person name="Gui C."/>
            <person name="Meng S."/>
            <person name="Li G."/>
            <person name="Viehrig K."/>
            <person name="Ye F."/>
            <person name="Su P."/>
            <person name="Kiefer A.F."/>
            <person name="Nichols A."/>
            <person name="Cepeda A.J."/>
            <person name="Yan W."/>
            <person name="Fan B."/>
            <person name="Jiang Y."/>
            <person name="Adhikari A."/>
            <person name="Zheng C.-J."/>
            <person name="Schuster L."/>
            <person name="Cowan T.M."/>
            <person name="Smanski M.J."/>
            <person name="Chevrette M.G."/>
            <person name="De Carvalho L.P.S."/>
            <person name="Shen B."/>
        </authorList>
    </citation>
    <scope>NUCLEOTIDE SEQUENCE [LARGE SCALE GENOMIC DNA]</scope>
    <source>
        <strain evidence="2 3">NPDC002593</strain>
    </source>
</reference>
<dbReference type="InterPro" id="IPR036390">
    <property type="entry name" value="WH_DNA-bd_sf"/>
</dbReference>
<keyword evidence="3" id="KW-1185">Reference proteome</keyword>
<sequence length="154" mass="16623">MTADDKDGIEELARAIDALFLAIRQARASAFGHDLLSISQQALLEPLVDEAGQAIGGLPVGALAAAAGVSVPTATRTLKQLEAKGVVTRTRAAQDERRVLIELTDLGLQRMSTLRGLRREAQMQGLAVFEPEERIELAAQLRRLTGMMKSRALH</sequence>
<dbReference type="EMBL" id="JBIAQY010000017">
    <property type="protein sequence ID" value="MFF3573235.1"/>
    <property type="molecule type" value="Genomic_DNA"/>
</dbReference>
<accession>A0ABW6SA91</accession>
<evidence type="ECO:0000313" key="3">
    <source>
        <dbReference type="Proteomes" id="UP001601992"/>
    </source>
</evidence>
<dbReference type="InterPro" id="IPR039422">
    <property type="entry name" value="MarR/SlyA-like"/>
</dbReference>
<dbReference type="SMART" id="SM00347">
    <property type="entry name" value="HTH_MARR"/>
    <property type="match status" value="1"/>
</dbReference>
<organism evidence="2 3">
    <name type="scientific">Nocardia jiangxiensis</name>
    <dbReference type="NCBI Taxonomy" id="282685"/>
    <lineage>
        <taxon>Bacteria</taxon>
        <taxon>Bacillati</taxon>
        <taxon>Actinomycetota</taxon>
        <taxon>Actinomycetes</taxon>
        <taxon>Mycobacteriales</taxon>
        <taxon>Nocardiaceae</taxon>
        <taxon>Nocardia</taxon>
    </lineage>
</organism>
<dbReference type="PANTHER" id="PTHR33164">
    <property type="entry name" value="TRANSCRIPTIONAL REGULATOR, MARR FAMILY"/>
    <property type="match status" value="1"/>
</dbReference>
<dbReference type="Proteomes" id="UP001601992">
    <property type="component" value="Unassembled WGS sequence"/>
</dbReference>
<dbReference type="RefSeq" id="WP_387406327.1">
    <property type="nucleotide sequence ID" value="NZ_JBIAQY010000017.1"/>
</dbReference>
<dbReference type="PANTHER" id="PTHR33164:SF57">
    <property type="entry name" value="MARR-FAMILY TRANSCRIPTIONAL REGULATOR"/>
    <property type="match status" value="1"/>
</dbReference>
<feature type="domain" description="HTH marR-type" evidence="1">
    <location>
        <begin position="9"/>
        <end position="146"/>
    </location>
</feature>
<dbReference type="PROSITE" id="PS50995">
    <property type="entry name" value="HTH_MARR_2"/>
    <property type="match status" value="1"/>
</dbReference>
<dbReference type="Pfam" id="PF01047">
    <property type="entry name" value="MarR"/>
    <property type="match status" value="1"/>
</dbReference>
<evidence type="ECO:0000313" key="2">
    <source>
        <dbReference type="EMBL" id="MFF3573235.1"/>
    </source>
</evidence>
<evidence type="ECO:0000259" key="1">
    <source>
        <dbReference type="PROSITE" id="PS50995"/>
    </source>
</evidence>
<dbReference type="Gene3D" id="1.10.10.10">
    <property type="entry name" value="Winged helix-like DNA-binding domain superfamily/Winged helix DNA-binding domain"/>
    <property type="match status" value="1"/>
</dbReference>
<dbReference type="SUPFAM" id="SSF46785">
    <property type="entry name" value="Winged helix' DNA-binding domain"/>
    <property type="match status" value="1"/>
</dbReference>
<dbReference type="InterPro" id="IPR000835">
    <property type="entry name" value="HTH_MarR-typ"/>
</dbReference>
<gene>
    <name evidence="2" type="ORF">ACFYXQ_36285</name>
</gene>